<dbReference type="InterPro" id="IPR058268">
    <property type="entry name" value="DUF7962"/>
</dbReference>
<dbReference type="SUPFAM" id="SSF47616">
    <property type="entry name" value="GST C-terminal domain-like"/>
    <property type="match status" value="1"/>
</dbReference>
<proteinExistence type="predicted"/>
<dbReference type="PROSITE" id="PS50404">
    <property type="entry name" value="GST_NTER"/>
    <property type="match status" value="1"/>
</dbReference>
<keyword evidence="6" id="KW-1185">Reference proteome</keyword>
<dbReference type="EMBL" id="CAJOBA010005673">
    <property type="protein sequence ID" value="CAF3751065.1"/>
    <property type="molecule type" value="Genomic_DNA"/>
</dbReference>
<dbReference type="Proteomes" id="UP000682733">
    <property type="component" value="Unassembled WGS sequence"/>
</dbReference>
<dbReference type="EMBL" id="CAJNOQ010008471">
    <property type="protein sequence ID" value="CAF1198106.1"/>
    <property type="molecule type" value="Genomic_DNA"/>
</dbReference>
<evidence type="ECO:0000259" key="1">
    <source>
        <dbReference type="PROSITE" id="PS50404"/>
    </source>
</evidence>
<dbReference type="Pfam" id="PF13417">
    <property type="entry name" value="GST_N_3"/>
    <property type="match status" value="1"/>
</dbReference>
<dbReference type="InterPro" id="IPR004045">
    <property type="entry name" value="Glutathione_S-Trfase_N"/>
</dbReference>
<accession>A0A814W8V1</accession>
<reference evidence="3" key="1">
    <citation type="submission" date="2021-02" db="EMBL/GenBank/DDBJ databases">
        <authorList>
            <person name="Nowell W R."/>
        </authorList>
    </citation>
    <scope>NUCLEOTIDE SEQUENCE</scope>
</reference>
<dbReference type="CDD" id="cd00570">
    <property type="entry name" value="GST_N_family"/>
    <property type="match status" value="1"/>
</dbReference>
<sequence length="310" mass="34905">MSEELILHHYARSPFSEKVRLAMGLKKLNWRSVIVNNILPRSHLELLAGGYRRIPVLQVGADVYCDTHLILRTLDRLRPDSPALFSNSVIQPLCWWWDKSILAPAVRILVGLHGDKLPEAFIEDRKKFAPGHTFSKEDNEKDIPVNVQRINSHLAWLTDMLADGRNFLLGDSSPCALDITTYHGLWFIMGGVGNETENVLPQLTQPKLSAWLKRVAEFGHGTSKEITPEEALDVAKQAEPIEPTYIKNDLKSEWHVGQRLRVTPDDVGRVPVEGTFVAANNYEIVLRLSNETTGNINVHFPRAGFDVVPV</sequence>
<dbReference type="Pfam" id="PF25907">
    <property type="entry name" value="DUF7962"/>
    <property type="match status" value="1"/>
</dbReference>
<evidence type="ECO:0000313" key="6">
    <source>
        <dbReference type="Proteomes" id="UP000663829"/>
    </source>
</evidence>
<dbReference type="Proteomes" id="UP000677228">
    <property type="component" value="Unassembled WGS sequence"/>
</dbReference>
<evidence type="ECO:0000313" key="2">
    <source>
        <dbReference type="EMBL" id="CAF0980455.1"/>
    </source>
</evidence>
<dbReference type="InterPro" id="IPR036282">
    <property type="entry name" value="Glutathione-S-Trfase_C_sf"/>
</dbReference>
<protein>
    <recommendedName>
        <fullName evidence="1">GST N-terminal domain-containing protein</fullName>
    </recommendedName>
</protein>
<dbReference type="Gene3D" id="3.40.30.110">
    <property type="match status" value="2"/>
</dbReference>
<organism evidence="3 6">
    <name type="scientific">Didymodactylos carnosus</name>
    <dbReference type="NCBI Taxonomy" id="1234261"/>
    <lineage>
        <taxon>Eukaryota</taxon>
        <taxon>Metazoa</taxon>
        <taxon>Spiralia</taxon>
        <taxon>Gnathifera</taxon>
        <taxon>Rotifera</taxon>
        <taxon>Eurotatoria</taxon>
        <taxon>Bdelloidea</taxon>
        <taxon>Philodinida</taxon>
        <taxon>Philodinidae</taxon>
        <taxon>Didymodactylos</taxon>
    </lineage>
</organism>
<evidence type="ECO:0000313" key="4">
    <source>
        <dbReference type="EMBL" id="CAF3751065.1"/>
    </source>
</evidence>
<evidence type="ECO:0000313" key="5">
    <source>
        <dbReference type="EMBL" id="CAF3962499.1"/>
    </source>
</evidence>
<dbReference type="AlphaFoldDB" id="A0A814W8V1"/>
<feature type="domain" description="GST N-terminal" evidence="1">
    <location>
        <begin position="3"/>
        <end position="82"/>
    </location>
</feature>
<dbReference type="InterPro" id="IPR036249">
    <property type="entry name" value="Thioredoxin-like_sf"/>
</dbReference>
<dbReference type="OrthoDB" id="9976141at2759"/>
<dbReference type="EMBL" id="CAJNOK010005667">
    <property type="protein sequence ID" value="CAF0980455.1"/>
    <property type="molecule type" value="Genomic_DNA"/>
</dbReference>
<dbReference type="SUPFAM" id="SSF52833">
    <property type="entry name" value="Thioredoxin-like"/>
    <property type="match status" value="1"/>
</dbReference>
<name>A0A814W8V1_9BILA</name>
<dbReference type="EMBL" id="CAJOBC010008472">
    <property type="protein sequence ID" value="CAF3962499.1"/>
    <property type="molecule type" value="Genomic_DNA"/>
</dbReference>
<gene>
    <name evidence="3" type="ORF">GPM918_LOCUS23574</name>
    <name evidence="2" type="ORF">OVA965_LOCUS13556</name>
    <name evidence="5" type="ORF">SRO942_LOCUS23573</name>
    <name evidence="4" type="ORF">TMI583_LOCUS13559</name>
</gene>
<dbReference type="Proteomes" id="UP000663829">
    <property type="component" value="Unassembled WGS sequence"/>
</dbReference>
<dbReference type="Proteomes" id="UP000681722">
    <property type="component" value="Unassembled WGS sequence"/>
</dbReference>
<comment type="caution">
    <text evidence="3">The sequence shown here is derived from an EMBL/GenBank/DDBJ whole genome shotgun (WGS) entry which is preliminary data.</text>
</comment>
<evidence type="ECO:0000313" key="3">
    <source>
        <dbReference type="EMBL" id="CAF1198106.1"/>
    </source>
</evidence>